<dbReference type="Proteomes" id="UP001139103">
    <property type="component" value="Unassembled WGS sequence"/>
</dbReference>
<gene>
    <name evidence="1" type="ORF">LOC68_21330</name>
</gene>
<evidence type="ECO:0000313" key="1">
    <source>
        <dbReference type="EMBL" id="MCC9630941.1"/>
    </source>
</evidence>
<sequence length="185" mass="20568">MNRKTVVRPPAFVEKQTEDTLLGRAKRYVRQKDYVAALQMLGNGGHDPEVKNARGVCLLRMGRYTEALQFYRGMLLRSGCIVMRPELPTYLKANYATALLLIGQTEGCVQTLTEANDDKSPIVMRLNQNLKRWEKGLTLGQWLLFKFGALHSPHALVPIDFLPGVFEDGLIEELPAGAASPGGVQ</sequence>
<reference evidence="1" key="1">
    <citation type="submission" date="2021-11" db="EMBL/GenBank/DDBJ databases">
        <title>Genome sequence.</title>
        <authorList>
            <person name="Sun Q."/>
        </authorList>
    </citation>
    <scope>NUCLEOTIDE SEQUENCE</scope>
    <source>
        <strain evidence="1">JC732</strain>
    </source>
</reference>
<dbReference type="RefSeq" id="WP_230222496.1">
    <property type="nucleotide sequence ID" value="NZ_JAJKFT010000010.1"/>
</dbReference>
<dbReference type="Gene3D" id="1.25.40.10">
    <property type="entry name" value="Tetratricopeptide repeat domain"/>
    <property type="match status" value="1"/>
</dbReference>
<protein>
    <submittedName>
        <fullName evidence="1">Tetratricopeptide repeat protein</fullName>
    </submittedName>
</protein>
<comment type="caution">
    <text evidence="1">The sequence shown here is derived from an EMBL/GenBank/DDBJ whole genome shotgun (WGS) entry which is preliminary data.</text>
</comment>
<dbReference type="EMBL" id="JAJKFT010000010">
    <property type="protein sequence ID" value="MCC9630941.1"/>
    <property type="molecule type" value="Genomic_DNA"/>
</dbReference>
<dbReference type="InterPro" id="IPR011990">
    <property type="entry name" value="TPR-like_helical_dom_sf"/>
</dbReference>
<evidence type="ECO:0000313" key="2">
    <source>
        <dbReference type="Proteomes" id="UP001139103"/>
    </source>
</evidence>
<name>A0A9X1SIL3_9BACT</name>
<keyword evidence="2" id="KW-1185">Reference proteome</keyword>
<accession>A0A9X1SIL3</accession>
<dbReference type="SUPFAM" id="SSF48452">
    <property type="entry name" value="TPR-like"/>
    <property type="match status" value="1"/>
</dbReference>
<proteinExistence type="predicted"/>
<organism evidence="1 2">
    <name type="scientific">Blastopirellula sediminis</name>
    <dbReference type="NCBI Taxonomy" id="2894196"/>
    <lineage>
        <taxon>Bacteria</taxon>
        <taxon>Pseudomonadati</taxon>
        <taxon>Planctomycetota</taxon>
        <taxon>Planctomycetia</taxon>
        <taxon>Pirellulales</taxon>
        <taxon>Pirellulaceae</taxon>
        <taxon>Blastopirellula</taxon>
    </lineage>
</organism>
<dbReference type="AlphaFoldDB" id="A0A9X1SIL3"/>